<dbReference type="EMBL" id="JAIWYP010000003">
    <property type="protein sequence ID" value="KAH3853033.1"/>
    <property type="molecule type" value="Genomic_DNA"/>
</dbReference>
<feature type="compositionally biased region" description="Polar residues" evidence="1">
    <location>
        <begin position="1"/>
        <end position="13"/>
    </location>
</feature>
<evidence type="ECO:0000313" key="2">
    <source>
        <dbReference type="EMBL" id="KAH3853033.1"/>
    </source>
</evidence>
<feature type="region of interest" description="Disordered" evidence="1">
    <location>
        <begin position="1"/>
        <end position="20"/>
    </location>
</feature>
<evidence type="ECO:0000256" key="1">
    <source>
        <dbReference type="SAM" id="MobiDB-lite"/>
    </source>
</evidence>
<protein>
    <submittedName>
        <fullName evidence="2">Uncharacterized protein</fullName>
    </submittedName>
</protein>
<accession>A0A9D4R3N8</accession>
<feature type="region of interest" description="Disordered" evidence="1">
    <location>
        <begin position="318"/>
        <end position="337"/>
    </location>
</feature>
<organism evidence="2 3">
    <name type="scientific">Dreissena polymorpha</name>
    <name type="common">Zebra mussel</name>
    <name type="synonym">Mytilus polymorpha</name>
    <dbReference type="NCBI Taxonomy" id="45954"/>
    <lineage>
        <taxon>Eukaryota</taxon>
        <taxon>Metazoa</taxon>
        <taxon>Spiralia</taxon>
        <taxon>Lophotrochozoa</taxon>
        <taxon>Mollusca</taxon>
        <taxon>Bivalvia</taxon>
        <taxon>Autobranchia</taxon>
        <taxon>Heteroconchia</taxon>
        <taxon>Euheterodonta</taxon>
        <taxon>Imparidentia</taxon>
        <taxon>Neoheterodontei</taxon>
        <taxon>Myida</taxon>
        <taxon>Dreissenoidea</taxon>
        <taxon>Dreissenidae</taxon>
        <taxon>Dreissena</taxon>
    </lineage>
</organism>
<reference evidence="2" key="1">
    <citation type="journal article" date="2019" name="bioRxiv">
        <title>The Genome of the Zebra Mussel, Dreissena polymorpha: A Resource for Invasive Species Research.</title>
        <authorList>
            <person name="McCartney M.A."/>
            <person name="Auch B."/>
            <person name="Kono T."/>
            <person name="Mallez S."/>
            <person name="Zhang Y."/>
            <person name="Obille A."/>
            <person name="Becker A."/>
            <person name="Abrahante J.E."/>
            <person name="Garbe J."/>
            <person name="Badalamenti J.P."/>
            <person name="Herman A."/>
            <person name="Mangelson H."/>
            <person name="Liachko I."/>
            <person name="Sullivan S."/>
            <person name="Sone E.D."/>
            <person name="Koren S."/>
            <person name="Silverstein K.A.T."/>
            <person name="Beckman K.B."/>
            <person name="Gohl D.M."/>
        </authorList>
    </citation>
    <scope>NUCLEOTIDE SEQUENCE</scope>
    <source>
        <strain evidence="2">Duluth1</strain>
        <tissue evidence="2">Whole animal</tissue>
    </source>
</reference>
<sequence length="337" mass="37111">MASGNQQQPQTQAPPDLNNPMVGTVSQLPANFGNIRLPQATKIGGEYRTIKNEKLMNAPKKKVTIQGKDVTFGMNEDCVPLTTDRTGNMSRVNLIRPTLNELGACREGIANVIRQAVDEDGNESEDVRFDPHSDTGMTNDSKEAVSTVLEKVNDDTGIEFIQDAEGKAVINTSGMPIKNMDATHTPLELDITSKGIMIGQGLTHADTCGSDQSKANRSRQKYRNPKTGKWVYPYKAGTSRAEVNTFSRNPERATIQAKTDALNMEMRKILTDSKVKPDVMFPVASVLQQDIEVQPLKDAARKARVAKTAVIDKITERRERNTTKTSTVIRRSTVRAP</sequence>
<name>A0A9D4R3N8_DREPO</name>
<gene>
    <name evidence="2" type="ORF">DPMN_095556</name>
</gene>
<dbReference type="Proteomes" id="UP000828390">
    <property type="component" value="Unassembled WGS sequence"/>
</dbReference>
<comment type="caution">
    <text evidence="2">The sequence shown here is derived from an EMBL/GenBank/DDBJ whole genome shotgun (WGS) entry which is preliminary data.</text>
</comment>
<proteinExistence type="predicted"/>
<evidence type="ECO:0000313" key="3">
    <source>
        <dbReference type="Proteomes" id="UP000828390"/>
    </source>
</evidence>
<keyword evidence="3" id="KW-1185">Reference proteome</keyword>
<dbReference type="AlphaFoldDB" id="A0A9D4R3N8"/>
<reference evidence="2" key="2">
    <citation type="submission" date="2020-11" db="EMBL/GenBank/DDBJ databases">
        <authorList>
            <person name="McCartney M.A."/>
            <person name="Auch B."/>
            <person name="Kono T."/>
            <person name="Mallez S."/>
            <person name="Becker A."/>
            <person name="Gohl D.M."/>
            <person name="Silverstein K.A.T."/>
            <person name="Koren S."/>
            <person name="Bechman K.B."/>
            <person name="Herman A."/>
            <person name="Abrahante J.E."/>
            <person name="Garbe J."/>
        </authorList>
    </citation>
    <scope>NUCLEOTIDE SEQUENCE</scope>
    <source>
        <strain evidence="2">Duluth1</strain>
        <tissue evidence="2">Whole animal</tissue>
    </source>
</reference>
<feature type="region of interest" description="Disordered" evidence="1">
    <location>
        <begin position="121"/>
        <end position="142"/>
    </location>
</feature>